<dbReference type="Pfam" id="PF00232">
    <property type="entry name" value="Glyco_hydro_1"/>
    <property type="match status" value="1"/>
</dbReference>
<dbReference type="PANTHER" id="PTHR10353">
    <property type="entry name" value="GLYCOSYL HYDROLASE"/>
    <property type="match status" value="1"/>
</dbReference>
<evidence type="ECO:0000313" key="6">
    <source>
        <dbReference type="Proteomes" id="UP001595833"/>
    </source>
</evidence>
<sequence length="404" mass="44513">MTLPDEFLWGVSTSAFQVEGAFTAAGRRPSVWDSFPAFGGQDASVACDHYHRYREDVALMRSLGVGAYRFSISWPRVLAGDLGFYDRLVDELLAAGIAPVATLYHWDTPVEVEEAGGWLARGTTGRFADFATAVGERLADRVAMWIPVNEPAMVTLLGYATGQHAPGKALLFDALPAAHHLNLGHGLAVAALRATGARAVGTANNHTPVWGDGPAVEAYSDLHNWLFADPLLAGRYPAWLAELMPVRDGDLGVTSAPLDFYGVNYYNPTRVRAPSEGNPLPFELVDVTGYPRTGFGWPVVPSGLTEMITLLRNRFVDLPPVYVTESGCSYEHSIEDTERIAYLEGHVDAALEAGVRGYFTWSLMDNFEWDSGYSQRFGLVHVDHETQERTPRASFGWYRDRIRR</sequence>
<dbReference type="Proteomes" id="UP001595833">
    <property type="component" value="Unassembled WGS sequence"/>
</dbReference>
<dbReference type="SUPFAM" id="SSF51445">
    <property type="entry name" value="(Trans)glycosidases"/>
    <property type="match status" value="1"/>
</dbReference>
<dbReference type="PRINTS" id="PR00131">
    <property type="entry name" value="GLHYDRLASE1"/>
</dbReference>
<dbReference type="PANTHER" id="PTHR10353:SF36">
    <property type="entry name" value="LP05116P"/>
    <property type="match status" value="1"/>
</dbReference>
<evidence type="ECO:0000313" key="5">
    <source>
        <dbReference type="EMBL" id="MFC5056667.1"/>
    </source>
</evidence>
<protein>
    <submittedName>
        <fullName evidence="5">Glycoside hydrolase family 1 protein</fullName>
        <ecNumber evidence="5">3.2.1.-</ecNumber>
    </submittedName>
</protein>
<evidence type="ECO:0000256" key="1">
    <source>
        <dbReference type="ARBA" id="ARBA00010838"/>
    </source>
</evidence>
<dbReference type="GO" id="GO:0016798">
    <property type="term" value="F:hydrolase activity, acting on glycosyl bonds"/>
    <property type="evidence" value="ECO:0007669"/>
    <property type="project" value="UniProtKB-KW"/>
</dbReference>
<evidence type="ECO:0000256" key="2">
    <source>
        <dbReference type="ARBA" id="ARBA00022801"/>
    </source>
</evidence>
<dbReference type="Gene3D" id="3.20.20.80">
    <property type="entry name" value="Glycosidases"/>
    <property type="match status" value="1"/>
</dbReference>
<proteinExistence type="inferred from homology"/>
<dbReference type="EMBL" id="JBHSJB010000023">
    <property type="protein sequence ID" value="MFC5056667.1"/>
    <property type="molecule type" value="Genomic_DNA"/>
</dbReference>
<accession>A0ABV9Y4S6</accession>
<gene>
    <name evidence="5" type="ORF">ACFPFM_23325</name>
</gene>
<keyword evidence="6" id="KW-1185">Reference proteome</keyword>
<dbReference type="InterPro" id="IPR017853">
    <property type="entry name" value="GH"/>
</dbReference>
<comment type="similarity">
    <text evidence="1 4">Belongs to the glycosyl hydrolase 1 family.</text>
</comment>
<dbReference type="InterPro" id="IPR033132">
    <property type="entry name" value="GH_1_N_CS"/>
</dbReference>
<name>A0ABV9Y4S6_9PSEU</name>
<keyword evidence="2 5" id="KW-0378">Hydrolase</keyword>
<dbReference type="RefSeq" id="WP_344034410.1">
    <property type="nucleotide sequence ID" value="NZ_BAAAKE010000001.1"/>
</dbReference>
<organism evidence="5 6">
    <name type="scientific">Saccharothrix xinjiangensis</name>
    <dbReference type="NCBI Taxonomy" id="204798"/>
    <lineage>
        <taxon>Bacteria</taxon>
        <taxon>Bacillati</taxon>
        <taxon>Actinomycetota</taxon>
        <taxon>Actinomycetes</taxon>
        <taxon>Pseudonocardiales</taxon>
        <taxon>Pseudonocardiaceae</taxon>
        <taxon>Saccharothrix</taxon>
    </lineage>
</organism>
<dbReference type="InterPro" id="IPR001360">
    <property type="entry name" value="Glyco_hydro_1"/>
</dbReference>
<evidence type="ECO:0000256" key="4">
    <source>
        <dbReference type="RuleBase" id="RU003690"/>
    </source>
</evidence>
<comment type="caution">
    <text evidence="5">The sequence shown here is derived from an EMBL/GenBank/DDBJ whole genome shotgun (WGS) entry which is preliminary data.</text>
</comment>
<reference evidence="6" key="1">
    <citation type="journal article" date="2019" name="Int. J. Syst. Evol. Microbiol.">
        <title>The Global Catalogue of Microorganisms (GCM) 10K type strain sequencing project: providing services to taxonomists for standard genome sequencing and annotation.</title>
        <authorList>
            <consortium name="The Broad Institute Genomics Platform"/>
            <consortium name="The Broad Institute Genome Sequencing Center for Infectious Disease"/>
            <person name="Wu L."/>
            <person name="Ma J."/>
        </authorList>
    </citation>
    <scope>NUCLEOTIDE SEQUENCE [LARGE SCALE GENOMIC DNA]</scope>
    <source>
        <strain evidence="6">KCTC 12848</strain>
    </source>
</reference>
<dbReference type="EC" id="3.2.1.-" evidence="5"/>
<dbReference type="PROSITE" id="PS00653">
    <property type="entry name" value="GLYCOSYL_HYDROL_F1_2"/>
    <property type="match status" value="1"/>
</dbReference>
<evidence type="ECO:0000256" key="3">
    <source>
        <dbReference type="ARBA" id="ARBA00023295"/>
    </source>
</evidence>
<keyword evidence="3 5" id="KW-0326">Glycosidase</keyword>